<keyword evidence="3" id="KW-1185">Reference proteome</keyword>
<dbReference type="EMBL" id="RYFI01000007">
    <property type="protein sequence ID" value="RXF73785.1"/>
    <property type="molecule type" value="Genomic_DNA"/>
</dbReference>
<accession>A0A4Q0MJY8</accession>
<proteinExistence type="predicted"/>
<feature type="chain" id="PRO_5020536229" description="Auto-transporter adhesin head GIN domain-containing protein" evidence="1">
    <location>
        <begin position="24"/>
        <end position="358"/>
    </location>
</feature>
<comment type="caution">
    <text evidence="2">The sequence shown here is derived from an EMBL/GenBank/DDBJ whole genome shotgun (WGS) entry which is preliminary data.</text>
</comment>
<evidence type="ECO:0000313" key="3">
    <source>
        <dbReference type="Proteomes" id="UP000289708"/>
    </source>
</evidence>
<dbReference type="OrthoDB" id="7195851at2"/>
<sequence length="358" mass="38669">MARPLFTLLMALLLGAVAAEAYARDAYWHGKRGPIWTHGPDRSRDLSNWYTASPNRGGKMVRPPDGLALFAEGAEQREVWIVERPPDGDITTRIDTVLILRKAPKYEFLIKSRGFFNLEGQGLLTQSANAPRFVLEPGGHMIMSGPARLNASTDQTSAEIEVGRGGFFLFEDISRGGNAKVSNAGEIRFTGSSSAETMDVTVLSSVGSPAPIVNFQGRSTPERATFRVLAGGILNFRSTSGPDGSERITSGTITNSGNVLTGTNTLTVAGHYRHPDRAGALTVEARGRRVGNIFVRGKATLGGALYVTLPRPGQTLPAGVYRIVYARDGVEGRFETLGPSFSNWRLEYDANEARLVVD</sequence>
<reference evidence="2 3" key="1">
    <citation type="submission" date="2018-12" db="EMBL/GenBank/DDBJ databases">
        <title>bacterium Hansschlegelia zhihuaiae S113.</title>
        <authorList>
            <person name="He J."/>
        </authorList>
    </citation>
    <scope>NUCLEOTIDE SEQUENCE [LARGE SCALE GENOMIC DNA]</scope>
    <source>
        <strain evidence="2 3">S 113</strain>
    </source>
</reference>
<evidence type="ECO:0000256" key="1">
    <source>
        <dbReference type="SAM" id="SignalP"/>
    </source>
</evidence>
<evidence type="ECO:0008006" key="4">
    <source>
        <dbReference type="Google" id="ProtNLM"/>
    </source>
</evidence>
<gene>
    <name evidence="2" type="ORF">EK403_09380</name>
</gene>
<name>A0A4Q0MJY8_9HYPH</name>
<keyword evidence="1" id="KW-0732">Signal</keyword>
<protein>
    <recommendedName>
        <fullName evidence="4">Auto-transporter adhesin head GIN domain-containing protein</fullName>
    </recommendedName>
</protein>
<dbReference type="AlphaFoldDB" id="A0A4Q0MJY8"/>
<organism evidence="2 3">
    <name type="scientific">Hansschlegelia zhihuaiae</name>
    <dbReference type="NCBI Taxonomy" id="405005"/>
    <lineage>
        <taxon>Bacteria</taxon>
        <taxon>Pseudomonadati</taxon>
        <taxon>Pseudomonadota</taxon>
        <taxon>Alphaproteobacteria</taxon>
        <taxon>Hyphomicrobiales</taxon>
        <taxon>Methylopilaceae</taxon>
        <taxon>Hansschlegelia</taxon>
    </lineage>
</organism>
<dbReference type="RefSeq" id="WP_128777230.1">
    <property type="nucleotide sequence ID" value="NZ_RYFI01000007.1"/>
</dbReference>
<evidence type="ECO:0000313" key="2">
    <source>
        <dbReference type="EMBL" id="RXF73785.1"/>
    </source>
</evidence>
<dbReference type="Proteomes" id="UP000289708">
    <property type="component" value="Unassembled WGS sequence"/>
</dbReference>
<feature type="signal peptide" evidence="1">
    <location>
        <begin position="1"/>
        <end position="23"/>
    </location>
</feature>